<reference evidence="2 3" key="1">
    <citation type="journal article" date="2011" name="BMC Genomics">
        <title>Genome-wide analysis of the role of GlnR in Streptomyces venezuelae provides new insights into global nitrogen regulation in actinomycetes.</title>
        <authorList>
            <person name="Pullan S.T."/>
            <person name="Bibb M.J."/>
            <person name="Merrick M."/>
        </authorList>
    </citation>
    <scope>NUCLEOTIDE SEQUENCE [LARGE SCALE GENOMIC DNA]</scope>
    <source>
        <strain evidence="3">ATCC 10712 / CBS 650.69 / DSM 40230 / JCM 4526 / NBRC 13096 / PD 04745</strain>
    </source>
</reference>
<dbReference type="KEGG" id="sve:SVEN_5121"/>
<organism evidence="2 3">
    <name type="scientific">Streptomyces venezuelae (strain ATCC 10712 / CBS 650.69 / DSM 40230 / JCM 4526 / NBRC 13096 / PD 04745)</name>
    <dbReference type="NCBI Taxonomy" id="953739"/>
    <lineage>
        <taxon>Bacteria</taxon>
        <taxon>Bacillati</taxon>
        <taxon>Actinomycetota</taxon>
        <taxon>Actinomycetes</taxon>
        <taxon>Kitasatosporales</taxon>
        <taxon>Streptomycetaceae</taxon>
        <taxon>Streptomyces</taxon>
    </lineage>
</organism>
<gene>
    <name evidence="2" type="ordered locus">SVEN_5121</name>
</gene>
<feature type="signal peptide" evidence="1">
    <location>
        <begin position="1"/>
        <end position="31"/>
    </location>
</feature>
<evidence type="ECO:0000313" key="2">
    <source>
        <dbReference type="EMBL" id="CCA58407.1"/>
    </source>
</evidence>
<dbReference type="PATRIC" id="fig|953739.5.peg.258"/>
<protein>
    <recommendedName>
        <fullName evidence="4">Secreted protein</fullName>
    </recommendedName>
</protein>
<accession>F2R435</accession>
<name>F2R435_STRVP</name>
<dbReference type="EMBL" id="FR845719">
    <property type="protein sequence ID" value="CCA58407.1"/>
    <property type="molecule type" value="Genomic_DNA"/>
</dbReference>
<dbReference type="AlphaFoldDB" id="F2R435"/>
<dbReference type="Proteomes" id="UP000006854">
    <property type="component" value="Chromosome"/>
</dbReference>
<dbReference type="RefSeq" id="WP_015036305.1">
    <property type="nucleotide sequence ID" value="NC_018750.1"/>
</dbReference>
<dbReference type="HOGENOM" id="CLU_2496712_0_0_11"/>
<sequence length="86" mass="9041">MSCRSRRASSVLAAVAATFLGGLLMAAPAEAAPAAPHAVTQAADDFVWPTPPHPQLPDFPCVRPLPGLPCITEIPDDFVWPVAPRD</sequence>
<evidence type="ECO:0008006" key="4">
    <source>
        <dbReference type="Google" id="ProtNLM"/>
    </source>
</evidence>
<proteinExistence type="predicted"/>
<feature type="chain" id="PRO_5003286106" description="Secreted protein" evidence="1">
    <location>
        <begin position="32"/>
        <end position="86"/>
    </location>
</feature>
<dbReference type="OrthoDB" id="4329693at2"/>
<evidence type="ECO:0000313" key="3">
    <source>
        <dbReference type="Proteomes" id="UP000006854"/>
    </source>
</evidence>
<evidence type="ECO:0000256" key="1">
    <source>
        <dbReference type="SAM" id="SignalP"/>
    </source>
</evidence>
<keyword evidence="3" id="KW-1185">Reference proteome</keyword>
<dbReference type="eggNOG" id="ENOG5031YFC">
    <property type="taxonomic scope" value="Bacteria"/>
</dbReference>
<dbReference type="GeneID" id="51865682"/>
<keyword evidence="1" id="KW-0732">Signal</keyword>